<dbReference type="Gene3D" id="2.40.30.170">
    <property type="match status" value="1"/>
</dbReference>
<dbReference type="OrthoDB" id="1185083at2"/>
<dbReference type="AlphaFoldDB" id="A0A1C4CWN5"/>
<dbReference type="GO" id="GO:0015562">
    <property type="term" value="F:efflux transmembrane transporter activity"/>
    <property type="evidence" value="ECO:0007669"/>
    <property type="project" value="TreeGrafter"/>
</dbReference>
<dbReference type="InterPro" id="IPR006143">
    <property type="entry name" value="RND_pump_MFP"/>
</dbReference>
<dbReference type="NCBIfam" id="TIGR01730">
    <property type="entry name" value="RND_mfp"/>
    <property type="match status" value="1"/>
</dbReference>
<comment type="similarity">
    <text evidence="1">Belongs to the membrane fusion protein (MFP) (TC 8.A.1) family.</text>
</comment>
<accession>A0A1C4CWN5</accession>
<evidence type="ECO:0000259" key="4">
    <source>
        <dbReference type="Pfam" id="PF25973"/>
    </source>
</evidence>
<dbReference type="SUPFAM" id="SSF111369">
    <property type="entry name" value="HlyD-like secretion proteins"/>
    <property type="match status" value="1"/>
</dbReference>
<dbReference type="Proteomes" id="UP000198975">
    <property type="component" value="Unassembled WGS sequence"/>
</dbReference>
<protein>
    <submittedName>
        <fullName evidence="5">RND family efflux transporter, MFP subunit</fullName>
    </submittedName>
</protein>
<gene>
    <name evidence="5" type="ORF">GA0061071_10964</name>
</gene>
<feature type="domain" description="CusB-like beta-barrel" evidence="2">
    <location>
        <begin position="237"/>
        <end position="301"/>
    </location>
</feature>
<sequence length="386" mass="40836">MPEQFTDYFRQCLHHLFTAARTVSLLSLLPLIALSIAVPLLTSCGEKSADKPAPPRPVRYVVVAPSAFGQAAMRTGEIRAHDETTLAFRLDGRMVSRLVDIGDRVRAGQVLARQESTTGQNQLTSAKADLEAAKASEQVAALNLSRMQKLMPSGAIARTQFDSARADWLTAASRLKSSQAALRNAEDNLAWTQLTSPADGVITGVSAAAGQVVSAGQTVFTLATSDRRDVVIDITDPQRLSADTATHFPVALLADPAVQTTGIVRDISPQADPQTRTWRVRLTLLTPPAAMALGASVTVAMPADPGSDHNGDTYAVPATAIARLDNRPAVFLIDNHQQVQLRPVTLAGYTASLAIIASGVAPGDKVVTAGVSKLRTGEKVIPGEQL</sequence>
<dbReference type="Pfam" id="PF25954">
    <property type="entry name" value="Beta-barrel_RND_2"/>
    <property type="match status" value="1"/>
</dbReference>
<dbReference type="Gene3D" id="2.40.420.20">
    <property type="match status" value="1"/>
</dbReference>
<dbReference type="Pfam" id="PF25967">
    <property type="entry name" value="RND-MFP_C"/>
    <property type="match status" value="1"/>
</dbReference>
<evidence type="ECO:0000313" key="6">
    <source>
        <dbReference type="Proteomes" id="UP000198975"/>
    </source>
</evidence>
<feature type="domain" description="Multidrug resistance protein MdtA-like C-terminal permuted SH3" evidence="3">
    <location>
        <begin position="317"/>
        <end position="372"/>
    </location>
</feature>
<dbReference type="Gene3D" id="2.40.50.100">
    <property type="match status" value="1"/>
</dbReference>
<name>A0A1C4CWN5_9ENTR</name>
<keyword evidence="6" id="KW-1185">Reference proteome</keyword>
<dbReference type="InterPro" id="IPR058627">
    <property type="entry name" value="MdtA-like_C"/>
</dbReference>
<evidence type="ECO:0000259" key="2">
    <source>
        <dbReference type="Pfam" id="PF25954"/>
    </source>
</evidence>
<organism evidence="5 6">
    <name type="scientific">Kosakonia oryzendophytica</name>
    <dbReference type="NCBI Taxonomy" id="1005665"/>
    <lineage>
        <taxon>Bacteria</taxon>
        <taxon>Pseudomonadati</taxon>
        <taxon>Pseudomonadota</taxon>
        <taxon>Gammaproteobacteria</taxon>
        <taxon>Enterobacterales</taxon>
        <taxon>Enterobacteriaceae</taxon>
        <taxon>Kosakonia</taxon>
    </lineage>
</organism>
<evidence type="ECO:0000256" key="1">
    <source>
        <dbReference type="ARBA" id="ARBA00009477"/>
    </source>
</evidence>
<reference evidence="6" key="1">
    <citation type="submission" date="2016-08" db="EMBL/GenBank/DDBJ databases">
        <authorList>
            <person name="Varghese N."/>
            <person name="Submissions Spin"/>
        </authorList>
    </citation>
    <scope>NUCLEOTIDE SEQUENCE [LARGE SCALE GENOMIC DNA]</scope>
    <source>
        <strain evidence="6">REICA_082</strain>
    </source>
</reference>
<dbReference type="InterPro" id="IPR058792">
    <property type="entry name" value="Beta-barrel_RND_2"/>
</dbReference>
<dbReference type="PANTHER" id="PTHR30469">
    <property type="entry name" value="MULTIDRUG RESISTANCE PROTEIN MDTA"/>
    <property type="match status" value="1"/>
</dbReference>
<feature type="domain" description="CzcB-like barrel-sandwich hybrid" evidence="4">
    <location>
        <begin position="87"/>
        <end position="223"/>
    </location>
</feature>
<evidence type="ECO:0000313" key="5">
    <source>
        <dbReference type="EMBL" id="SCC23535.1"/>
    </source>
</evidence>
<dbReference type="RefSeq" id="WP_088237464.1">
    <property type="nucleotide sequence ID" value="NZ_FMAY01000009.1"/>
</dbReference>
<evidence type="ECO:0000259" key="3">
    <source>
        <dbReference type="Pfam" id="PF25967"/>
    </source>
</evidence>
<dbReference type="Pfam" id="PF25973">
    <property type="entry name" value="BSH_CzcB"/>
    <property type="match status" value="1"/>
</dbReference>
<dbReference type="EMBL" id="FMAY01000009">
    <property type="protein sequence ID" value="SCC23535.1"/>
    <property type="molecule type" value="Genomic_DNA"/>
</dbReference>
<dbReference type="Gene3D" id="1.10.287.470">
    <property type="entry name" value="Helix hairpin bin"/>
    <property type="match status" value="1"/>
</dbReference>
<dbReference type="PANTHER" id="PTHR30469:SF15">
    <property type="entry name" value="HLYD FAMILY OF SECRETION PROTEINS"/>
    <property type="match status" value="1"/>
</dbReference>
<dbReference type="InterPro" id="IPR058647">
    <property type="entry name" value="BSH_CzcB-like"/>
</dbReference>
<proteinExistence type="inferred from homology"/>
<dbReference type="GO" id="GO:1990281">
    <property type="term" value="C:efflux pump complex"/>
    <property type="evidence" value="ECO:0007669"/>
    <property type="project" value="TreeGrafter"/>
</dbReference>